<evidence type="ECO:0000256" key="1">
    <source>
        <dbReference type="SAM" id="SignalP"/>
    </source>
</evidence>
<gene>
    <name evidence="2" type="ORF">PHET_07661</name>
</gene>
<organism evidence="2 3">
    <name type="scientific">Paragonimus heterotremus</name>
    <dbReference type="NCBI Taxonomy" id="100268"/>
    <lineage>
        <taxon>Eukaryota</taxon>
        <taxon>Metazoa</taxon>
        <taxon>Spiralia</taxon>
        <taxon>Lophotrochozoa</taxon>
        <taxon>Platyhelminthes</taxon>
        <taxon>Trematoda</taxon>
        <taxon>Digenea</taxon>
        <taxon>Plagiorchiida</taxon>
        <taxon>Troglotremata</taxon>
        <taxon>Troglotrematidae</taxon>
        <taxon>Paragonimus</taxon>
    </lineage>
</organism>
<accession>A0A8J4T6K2</accession>
<sequence length="90" mass="10297">MHFLALLLSVGIVTTIASSEKPPKLCRACQTLVNFVKVTKPDRKLWHTFCSDFHQEVTLRKEVLERIGTEKACRAFCQENTDTSNVQCER</sequence>
<evidence type="ECO:0000313" key="2">
    <source>
        <dbReference type="EMBL" id="KAF5398749.1"/>
    </source>
</evidence>
<keyword evidence="3" id="KW-1185">Reference proteome</keyword>
<protein>
    <recommendedName>
        <fullName evidence="4">Saposin B-type domain-containing protein</fullName>
    </recommendedName>
</protein>
<evidence type="ECO:0000313" key="3">
    <source>
        <dbReference type="Proteomes" id="UP000748531"/>
    </source>
</evidence>
<dbReference type="AlphaFoldDB" id="A0A8J4T6K2"/>
<evidence type="ECO:0008006" key="4">
    <source>
        <dbReference type="Google" id="ProtNLM"/>
    </source>
</evidence>
<proteinExistence type="predicted"/>
<dbReference type="OrthoDB" id="6239049at2759"/>
<comment type="caution">
    <text evidence="2">The sequence shown here is derived from an EMBL/GenBank/DDBJ whole genome shotgun (WGS) entry which is preliminary data.</text>
</comment>
<feature type="signal peptide" evidence="1">
    <location>
        <begin position="1"/>
        <end position="19"/>
    </location>
</feature>
<name>A0A8J4T6K2_9TREM</name>
<keyword evidence="1" id="KW-0732">Signal</keyword>
<feature type="chain" id="PRO_5035320670" description="Saposin B-type domain-containing protein" evidence="1">
    <location>
        <begin position="20"/>
        <end position="90"/>
    </location>
</feature>
<dbReference type="Proteomes" id="UP000748531">
    <property type="component" value="Unassembled WGS sequence"/>
</dbReference>
<dbReference type="EMBL" id="LUCH01004676">
    <property type="protein sequence ID" value="KAF5398749.1"/>
    <property type="molecule type" value="Genomic_DNA"/>
</dbReference>
<reference evidence="2" key="1">
    <citation type="submission" date="2019-05" db="EMBL/GenBank/DDBJ databases">
        <title>Annotation for the trematode Paragonimus heterotremus.</title>
        <authorList>
            <person name="Choi Y.-J."/>
        </authorList>
    </citation>
    <scope>NUCLEOTIDE SEQUENCE</scope>
    <source>
        <strain evidence="2">LC</strain>
    </source>
</reference>